<evidence type="ECO:0000256" key="1">
    <source>
        <dbReference type="SAM" id="MobiDB-lite"/>
    </source>
</evidence>
<dbReference type="Pfam" id="PF07180">
    <property type="entry name" value="CaiF_GrlA"/>
    <property type="match status" value="1"/>
</dbReference>
<keyword evidence="2" id="KW-0238">DNA-binding</keyword>
<evidence type="ECO:0000313" key="3">
    <source>
        <dbReference type="Proteomes" id="UP000251313"/>
    </source>
</evidence>
<dbReference type="RefSeq" id="WP_051860909.1">
    <property type="nucleotide sequence ID" value="NZ_UAVL01000009.1"/>
</dbReference>
<dbReference type="GO" id="GO:0006351">
    <property type="term" value="P:DNA-templated transcription"/>
    <property type="evidence" value="ECO:0007669"/>
    <property type="project" value="InterPro"/>
</dbReference>
<gene>
    <name evidence="2" type="ORF">NCTC11967_02016</name>
</gene>
<organism evidence="2 3">
    <name type="scientific">Yokenella regensburgei</name>
    <dbReference type="NCBI Taxonomy" id="158877"/>
    <lineage>
        <taxon>Bacteria</taxon>
        <taxon>Pseudomonadati</taxon>
        <taxon>Pseudomonadota</taxon>
        <taxon>Gammaproteobacteria</taxon>
        <taxon>Enterobacterales</taxon>
        <taxon>Enterobacteriaceae</taxon>
        <taxon>Yokenella</taxon>
    </lineage>
</organism>
<feature type="region of interest" description="Disordered" evidence="1">
    <location>
        <begin position="1"/>
        <end position="38"/>
    </location>
</feature>
<comment type="caution">
    <text evidence="2">The sequence shown here is derived from an EMBL/GenBank/DDBJ whole genome shotgun (WGS) entry which is preliminary data.</text>
</comment>
<protein>
    <submittedName>
        <fullName evidence="2">DNA-binding transcriptional activator CaiF</fullName>
    </submittedName>
</protein>
<dbReference type="AlphaFoldDB" id="A0AB38FWJ1"/>
<evidence type="ECO:0000313" key="2">
    <source>
        <dbReference type="EMBL" id="SQA62993.1"/>
    </source>
</evidence>
<sequence length="174" mass="19295">MATCDNERQASPTDFSQTHSEMKRTARGKLQAGRQRNHGVWRLPPGMEAEEGSPLWLVVALWALRQGRAVTREEISQAFSVAPRRAADVMTYIMCDRSDSVEVHKEVVRVASGHRVAMFLVTSVTTRPEAPVAAASGRKPRTEVSEAARLREREALAEAAKSFLFQRRASSGFS</sequence>
<feature type="compositionally biased region" description="Polar residues" evidence="1">
    <location>
        <begin position="9"/>
        <end position="19"/>
    </location>
</feature>
<accession>A0AB38FWJ1</accession>
<dbReference type="EMBL" id="UAVL01000009">
    <property type="protein sequence ID" value="SQA62993.1"/>
    <property type="molecule type" value="Genomic_DNA"/>
</dbReference>
<dbReference type="Proteomes" id="UP000251313">
    <property type="component" value="Unassembled WGS sequence"/>
</dbReference>
<reference evidence="2 3" key="1">
    <citation type="submission" date="2018-06" db="EMBL/GenBank/DDBJ databases">
        <authorList>
            <consortium name="Pathogen Informatics"/>
            <person name="Doyle S."/>
        </authorList>
    </citation>
    <scope>NUCLEOTIDE SEQUENCE [LARGE SCALE GENOMIC DNA]</scope>
    <source>
        <strain evidence="2 3">NCTC11967</strain>
    </source>
</reference>
<proteinExistence type="predicted"/>
<dbReference type="Gene3D" id="1.10.10.10">
    <property type="entry name" value="Winged helix-like DNA-binding domain superfamily/Winged helix DNA-binding domain"/>
    <property type="match status" value="1"/>
</dbReference>
<dbReference type="GO" id="GO:0003677">
    <property type="term" value="F:DNA binding"/>
    <property type="evidence" value="ECO:0007669"/>
    <property type="project" value="UniProtKB-KW"/>
</dbReference>
<dbReference type="InterPro" id="IPR020357">
    <property type="entry name" value="Tscrpt_reg_CaiF/GrlA"/>
</dbReference>
<dbReference type="InterPro" id="IPR036388">
    <property type="entry name" value="WH-like_DNA-bd_sf"/>
</dbReference>
<name>A0AB38FWJ1_9ENTR</name>